<name>A0A4C1T3U7_EUMVA</name>
<organism evidence="1 2">
    <name type="scientific">Eumeta variegata</name>
    <name type="common">Bagworm moth</name>
    <name type="synonym">Eumeta japonica</name>
    <dbReference type="NCBI Taxonomy" id="151549"/>
    <lineage>
        <taxon>Eukaryota</taxon>
        <taxon>Metazoa</taxon>
        <taxon>Ecdysozoa</taxon>
        <taxon>Arthropoda</taxon>
        <taxon>Hexapoda</taxon>
        <taxon>Insecta</taxon>
        <taxon>Pterygota</taxon>
        <taxon>Neoptera</taxon>
        <taxon>Endopterygota</taxon>
        <taxon>Lepidoptera</taxon>
        <taxon>Glossata</taxon>
        <taxon>Ditrysia</taxon>
        <taxon>Tineoidea</taxon>
        <taxon>Psychidae</taxon>
        <taxon>Oiketicinae</taxon>
        <taxon>Eumeta</taxon>
    </lineage>
</organism>
<protein>
    <submittedName>
        <fullName evidence="1">Uncharacterized protein</fullName>
    </submittedName>
</protein>
<evidence type="ECO:0000313" key="2">
    <source>
        <dbReference type="Proteomes" id="UP000299102"/>
    </source>
</evidence>
<keyword evidence="2" id="KW-1185">Reference proteome</keyword>
<dbReference type="EMBL" id="BGZK01000034">
    <property type="protein sequence ID" value="GBP09179.1"/>
    <property type="molecule type" value="Genomic_DNA"/>
</dbReference>
<gene>
    <name evidence="1" type="ORF">EVAR_4050_1</name>
</gene>
<comment type="caution">
    <text evidence="1">The sequence shown here is derived from an EMBL/GenBank/DDBJ whole genome shotgun (WGS) entry which is preliminary data.</text>
</comment>
<sequence length="152" mass="16322">MKPKGLAFLRKHSGMAPTPHNVSYLTGALAETLNAPEILKTSASSQIMLERALAVSVHTTSALDHVTRQNEMKNELLHSVGGPRDQQCARGPPYSCAINEHYLQVCGNAIHGSGGGAAAAASPHAPRAPPLMLAQRTVERLTPRENLHTRHR</sequence>
<accession>A0A4C1T3U7</accession>
<reference evidence="1 2" key="1">
    <citation type="journal article" date="2019" name="Commun. Biol.">
        <title>The bagworm genome reveals a unique fibroin gene that provides high tensile strength.</title>
        <authorList>
            <person name="Kono N."/>
            <person name="Nakamura H."/>
            <person name="Ohtoshi R."/>
            <person name="Tomita M."/>
            <person name="Numata K."/>
            <person name="Arakawa K."/>
        </authorList>
    </citation>
    <scope>NUCLEOTIDE SEQUENCE [LARGE SCALE GENOMIC DNA]</scope>
</reference>
<proteinExistence type="predicted"/>
<evidence type="ECO:0000313" key="1">
    <source>
        <dbReference type="EMBL" id="GBP09179.1"/>
    </source>
</evidence>
<dbReference type="Proteomes" id="UP000299102">
    <property type="component" value="Unassembled WGS sequence"/>
</dbReference>
<dbReference type="AlphaFoldDB" id="A0A4C1T3U7"/>